<feature type="transmembrane region" description="Helical" evidence="7">
    <location>
        <begin position="276"/>
        <end position="299"/>
    </location>
</feature>
<name>A0ABT4BP96_9FIRM</name>
<evidence type="ECO:0000256" key="1">
    <source>
        <dbReference type="ARBA" id="ARBA00004651"/>
    </source>
</evidence>
<dbReference type="EMBL" id="JAPOHA010000001">
    <property type="protein sequence ID" value="MCY1712714.1"/>
    <property type="molecule type" value="Genomic_DNA"/>
</dbReference>
<evidence type="ECO:0000313" key="10">
    <source>
        <dbReference type="EMBL" id="MCY1712714.1"/>
    </source>
</evidence>
<evidence type="ECO:0000256" key="2">
    <source>
        <dbReference type="ARBA" id="ARBA00022692"/>
    </source>
</evidence>
<dbReference type="InterPro" id="IPR039421">
    <property type="entry name" value="Type_1_exporter"/>
</dbReference>
<dbReference type="Gene3D" id="3.40.50.300">
    <property type="entry name" value="P-loop containing nucleotide triphosphate hydrolases"/>
    <property type="match status" value="1"/>
</dbReference>
<dbReference type="InterPro" id="IPR027417">
    <property type="entry name" value="P-loop_NTPase"/>
</dbReference>
<evidence type="ECO:0000256" key="6">
    <source>
        <dbReference type="ARBA" id="ARBA00023136"/>
    </source>
</evidence>
<dbReference type="PROSITE" id="PS50893">
    <property type="entry name" value="ABC_TRANSPORTER_2"/>
    <property type="match status" value="1"/>
</dbReference>
<dbReference type="InterPro" id="IPR003439">
    <property type="entry name" value="ABC_transporter-like_ATP-bd"/>
</dbReference>
<dbReference type="InterPro" id="IPR036640">
    <property type="entry name" value="ABC1_TM_sf"/>
</dbReference>
<feature type="transmembrane region" description="Helical" evidence="7">
    <location>
        <begin position="243"/>
        <end position="264"/>
    </location>
</feature>
<dbReference type="SUPFAM" id="SSF90123">
    <property type="entry name" value="ABC transporter transmembrane region"/>
    <property type="match status" value="1"/>
</dbReference>
<feature type="transmembrane region" description="Helical" evidence="7">
    <location>
        <begin position="12"/>
        <end position="40"/>
    </location>
</feature>
<evidence type="ECO:0000256" key="5">
    <source>
        <dbReference type="ARBA" id="ARBA00022989"/>
    </source>
</evidence>
<dbReference type="CDD" id="cd18548">
    <property type="entry name" value="ABC_6TM_Tm287_like"/>
    <property type="match status" value="1"/>
</dbReference>
<dbReference type="PANTHER" id="PTHR43394">
    <property type="entry name" value="ATP-DEPENDENT PERMEASE MDL1, MITOCHONDRIAL"/>
    <property type="match status" value="1"/>
</dbReference>
<dbReference type="Pfam" id="PF00664">
    <property type="entry name" value="ABC_membrane"/>
    <property type="match status" value="1"/>
</dbReference>
<keyword evidence="11" id="KW-1185">Reference proteome</keyword>
<organism evidence="10 11">
    <name type="scientific">Caproiciproducens galactitolivorans</name>
    <dbReference type="NCBI Taxonomy" id="642589"/>
    <lineage>
        <taxon>Bacteria</taxon>
        <taxon>Bacillati</taxon>
        <taxon>Bacillota</taxon>
        <taxon>Clostridia</taxon>
        <taxon>Eubacteriales</taxon>
        <taxon>Acutalibacteraceae</taxon>
        <taxon>Caproiciproducens</taxon>
    </lineage>
</organism>
<dbReference type="RefSeq" id="WP_268056724.1">
    <property type="nucleotide sequence ID" value="NZ_JAPOHA010000001.1"/>
</dbReference>
<keyword evidence="5 7" id="KW-1133">Transmembrane helix</keyword>
<dbReference type="InterPro" id="IPR003593">
    <property type="entry name" value="AAA+_ATPase"/>
</dbReference>
<keyword evidence="4 10" id="KW-0067">ATP-binding</keyword>
<evidence type="ECO:0000256" key="7">
    <source>
        <dbReference type="SAM" id="Phobius"/>
    </source>
</evidence>
<dbReference type="InterPro" id="IPR017871">
    <property type="entry name" value="ABC_transporter-like_CS"/>
</dbReference>
<accession>A0ABT4BP96</accession>
<comment type="subcellular location">
    <subcellularLocation>
        <location evidence="1">Cell membrane</location>
        <topology evidence="1">Multi-pass membrane protein</topology>
    </subcellularLocation>
</comment>
<feature type="transmembrane region" description="Helical" evidence="7">
    <location>
        <begin position="52"/>
        <end position="73"/>
    </location>
</feature>
<protein>
    <submittedName>
        <fullName evidence="10">ABC transporter ATP-binding protein</fullName>
    </submittedName>
</protein>
<evidence type="ECO:0000256" key="4">
    <source>
        <dbReference type="ARBA" id="ARBA00022840"/>
    </source>
</evidence>
<comment type="caution">
    <text evidence="10">The sequence shown here is derived from an EMBL/GenBank/DDBJ whole genome shotgun (WGS) entry which is preliminary data.</text>
</comment>
<dbReference type="InterPro" id="IPR011527">
    <property type="entry name" value="ABC1_TM_dom"/>
</dbReference>
<proteinExistence type="predicted"/>
<dbReference type="PROSITE" id="PS50929">
    <property type="entry name" value="ABC_TM1F"/>
    <property type="match status" value="1"/>
</dbReference>
<feature type="transmembrane region" description="Helical" evidence="7">
    <location>
        <begin position="134"/>
        <end position="152"/>
    </location>
</feature>
<feature type="transmembrane region" description="Helical" evidence="7">
    <location>
        <begin position="158"/>
        <end position="179"/>
    </location>
</feature>
<keyword evidence="3" id="KW-0547">Nucleotide-binding</keyword>
<feature type="domain" description="ABC transmembrane type-1" evidence="9">
    <location>
        <begin position="17"/>
        <end position="297"/>
    </location>
</feature>
<dbReference type="Proteomes" id="UP001082703">
    <property type="component" value="Unassembled WGS sequence"/>
</dbReference>
<dbReference type="SUPFAM" id="SSF52540">
    <property type="entry name" value="P-loop containing nucleoside triphosphate hydrolases"/>
    <property type="match status" value="1"/>
</dbReference>
<keyword evidence="6 7" id="KW-0472">Membrane</keyword>
<dbReference type="PANTHER" id="PTHR43394:SF1">
    <property type="entry name" value="ATP-BINDING CASSETTE SUB-FAMILY B MEMBER 10, MITOCHONDRIAL"/>
    <property type="match status" value="1"/>
</dbReference>
<reference evidence="10 11" key="1">
    <citation type="submission" date="2022-11" db="EMBL/GenBank/DDBJ databases">
        <authorList>
            <person name="Caiyu Z."/>
        </authorList>
    </citation>
    <scope>NUCLEOTIDE SEQUENCE [LARGE SCALE GENOMIC DNA]</scope>
    <source>
        <strain evidence="10 11">YR-4</strain>
    </source>
</reference>
<keyword evidence="2 7" id="KW-0812">Transmembrane</keyword>
<sequence length="576" mass="63932">MIKQLAPFARKYWWAMVIAPVTILCEVLIEIRIPVLMAAIVDKGIPSRDISYVTRTGGIMVMMALFSLLMGTVSARFSSVASMGFGSEIRAGLFRKVQEYSFSNVDKFSTASLVTRLTTDVSNVQMAFMMLIRIAVRAPIMLVGATVMAYYINSRLVTIFLVAIPVLALMLFTIGITTFPKFQAMLRKYDAMNASVQENLISIRVVKAFVRSAHEKKKFKNANDDLMAASIKAERILQLNMPVMLLTMYSCIVAIMWFGGNMIIVGGMKTGELIGFISYVTQILIQLMLLSMVFIQVIISRASASRIVEVLNEKIDITDDGAKEETKVRDGSVRFEDVSFRYNRDAQDNILKHINLNIQSGETIGIIGATGSAKSTLVQLIPRLYDVTEGRVLVGGRDVRDYKIKELRDAVSMVLQKNVLFSGTIKENLKWGNENATDDQITEACKAAQAHDFVMSFPDGYDTDLGQGGVNVSGGQKQRLCIARALLKNPKILILDDSTSAVDTATDAKIRAYFRENRKDITTIVIAQRITSVCDSDRIVVMNEGEISAVGTHEELLQTSEIYREVYESQQKGVAD</sequence>
<dbReference type="Gene3D" id="1.20.1560.10">
    <property type="entry name" value="ABC transporter type 1, transmembrane domain"/>
    <property type="match status" value="1"/>
</dbReference>
<dbReference type="Pfam" id="PF00005">
    <property type="entry name" value="ABC_tran"/>
    <property type="match status" value="1"/>
</dbReference>
<evidence type="ECO:0000313" key="11">
    <source>
        <dbReference type="Proteomes" id="UP001082703"/>
    </source>
</evidence>
<evidence type="ECO:0000259" key="8">
    <source>
        <dbReference type="PROSITE" id="PS50893"/>
    </source>
</evidence>
<evidence type="ECO:0000256" key="3">
    <source>
        <dbReference type="ARBA" id="ARBA00022741"/>
    </source>
</evidence>
<gene>
    <name evidence="10" type="ORF">OUY18_00380</name>
</gene>
<feature type="domain" description="ABC transporter" evidence="8">
    <location>
        <begin position="333"/>
        <end position="569"/>
    </location>
</feature>
<dbReference type="SMART" id="SM00382">
    <property type="entry name" value="AAA"/>
    <property type="match status" value="1"/>
</dbReference>
<dbReference type="PROSITE" id="PS00211">
    <property type="entry name" value="ABC_TRANSPORTER_1"/>
    <property type="match status" value="1"/>
</dbReference>
<evidence type="ECO:0000259" key="9">
    <source>
        <dbReference type="PROSITE" id="PS50929"/>
    </source>
</evidence>
<dbReference type="GO" id="GO:0005524">
    <property type="term" value="F:ATP binding"/>
    <property type="evidence" value="ECO:0007669"/>
    <property type="project" value="UniProtKB-KW"/>
</dbReference>